<dbReference type="RefSeq" id="XP_024732325.1">
    <property type="nucleotide sequence ID" value="XM_024888772.1"/>
</dbReference>
<reference evidence="4 5" key="1">
    <citation type="submission" date="2016-04" db="EMBL/GenBank/DDBJ databases">
        <title>A degradative enzymes factory behind the ericoid mycorrhizal symbiosis.</title>
        <authorList>
            <consortium name="DOE Joint Genome Institute"/>
            <person name="Martino E."/>
            <person name="Morin E."/>
            <person name="Grelet G."/>
            <person name="Kuo A."/>
            <person name="Kohler A."/>
            <person name="Daghino S."/>
            <person name="Barry K."/>
            <person name="Choi C."/>
            <person name="Cichocki N."/>
            <person name="Clum A."/>
            <person name="Copeland A."/>
            <person name="Hainaut M."/>
            <person name="Haridas S."/>
            <person name="Labutti K."/>
            <person name="Lindquist E."/>
            <person name="Lipzen A."/>
            <person name="Khouja H.-R."/>
            <person name="Murat C."/>
            <person name="Ohm R."/>
            <person name="Olson A."/>
            <person name="Spatafora J."/>
            <person name="Veneault-Fourrey C."/>
            <person name="Henrissat B."/>
            <person name="Grigoriev I."/>
            <person name="Martin F."/>
            <person name="Perotto S."/>
        </authorList>
    </citation>
    <scope>NUCLEOTIDE SEQUENCE [LARGE SCALE GENOMIC DNA]</scope>
    <source>
        <strain evidence="4 5">E</strain>
    </source>
</reference>
<dbReference type="OrthoDB" id="3364440at2759"/>
<dbReference type="InterPro" id="IPR014746">
    <property type="entry name" value="Gln_synth/guanido_kin_cat_dom"/>
</dbReference>
<evidence type="ECO:0000259" key="3">
    <source>
        <dbReference type="PROSITE" id="PS51987"/>
    </source>
</evidence>
<keyword evidence="5" id="KW-1185">Reference proteome</keyword>
<dbReference type="Pfam" id="PF00120">
    <property type="entry name" value="Gln-synt_C"/>
    <property type="match status" value="1"/>
</dbReference>
<dbReference type="STRING" id="1095630.A0A2J6SXF1"/>
<evidence type="ECO:0000313" key="4">
    <source>
        <dbReference type="EMBL" id="PMD55421.1"/>
    </source>
</evidence>
<dbReference type="PROSITE" id="PS51987">
    <property type="entry name" value="GS_CATALYTIC"/>
    <property type="match status" value="1"/>
</dbReference>
<gene>
    <name evidence="4" type="ORF">K444DRAFT_88276</name>
</gene>
<dbReference type="SUPFAM" id="SSF55931">
    <property type="entry name" value="Glutamine synthetase/guanido kinase"/>
    <property type="match status" value="1"/>
</dbReference>
<dbReference type="EMBL" id="KZ613855">
    <property type="protein sequence ID" value="PMD55421.1"/>
    <property type="molecule type" value="Genomic_DNA"/>
</dbReference>
<evidence type="ECO:0000313" key="5">
    <source>
        <dbReference type="Proteomes" id="UP000235371"/>
    </source>
</evidence>
<organism evidence="4 5">
    <name type="scientific">Hyaloscypha bicolor E</name>
    <dbReference type="NCBI Taxonomy" id="1095630"/>
    <lineage>
        <taxon>Eukaryota</taxon>
        <taxon>Fungi</taxon>
        <taxon>Dikarya</taxon>
        <taxon>Ascomycota</taxon>
        <taxon>Pezizomycotina</taxon>
        <taxon>Leotiomycetes</taxon>
        <taxon>Helotiales</taxon>
        <taxon>Hyaloscyphaceae</taxon>
        <taxon>Hyaloscypha</taxon>
        <taxon>Hyaloscypha bicolor</taxon>
    </lineage>
</organism>
<dbReference type="InParanoid" id="A0A2J6SXF1"/>
<dbReference type="GeneID" id="36596848"/>
<feature type="domain" description="GS catalytic" evidence="3">
    <location>
        <begin position="1"/>
        <end position="109"/>
    </location>
</feature>
<proteinExistence type="inferred from homology"/>
<evidence type="ECO:0000256" key="1">
    <source>
        <dbReference type="PROSITE-ProRule" id="PRU01331"/>
    </source>
</evidence>
<protein>
    <recommendedName>
        <fullName evidence="3">GS catalytic domain-containing protein</fullName>
    </recommendedName>
</protein>
<name>A0A2J6SXF1_9HELO</name>
<dbReference type="Proteomes" id="UP000235371">
    <property type="component" value="Unassembled WGS sequence"/>
</dbReference>
<dbReference type="Gene3D" id="3.30.590.10">
    <property type="entry name" value="Glutamine synthetase/guanido kinase, catalytic domain"/>
    <property type="match status" value="1"/>
</dbReference>
<sequence>MIGELARKLSLVDAAAEKFHTELGPGQKAFGLLPRILVEAVNMLLRARETITIIAHQHRLRATLHPLPYPKYADTGVHTRISAIPLKHTTSLRKQRAYSQASWTIFLQY</sequence>
<accession>A0A2J6SXF1</accession>
<dbReference type="InterPro" id="IPR008146">
    <property type="entry name" value="Gln_synth_cat_dom"/>
</dbReference>
<evidence type="ECO:0000256" key="2">
    <source>
        <dbReference type="RuleBase" id="RU000384"/>
    </source>
</evidence>
<comment type="similarity">
    <text evidence="1 2">Belongs to the glutamine synthetase family.</text>
</comment>
<dbReference type="GO" id="GO:0004356">
    <property type="term" value="F:glutamine synthetase activity"/>
    <property type="evidence" value="ECO:0007669"/>
    <property type="project" value="InterPro"/>
</dbReference>
<dbReference type="AlphaFoldDB" id="A0A2J6SXF1"/>